<dbReference type="InterPro" id="IPR058624">
    <property type="entry name" value="MdtA-like_HH"/>
</dbReference>
<evidence type="ECO:0000259" key="6">
    <source>
        <dbReference type="Pfam" id="PF25944"/>
    </source>
</evidence>
<comment type="caution">
    <text evidence="8">The sequence shown here is derived from an EMBL/GenBank/DDBJ whole genome shotgun (WGS) entry which is preliminary data.</text>
</comment>
<evidence type="ECO:0000313" key="9">
    <source>
        <dbReference type="Proteomes" id="UP001500936"/>
    </source>
</evidence>
<dbReference type="InterPro" id="IPR058626">
    <property type="entry name" value="MdtA-like_b-barrel"/>
</dbReference>
<comment type="subcellular location">
    <subcellularLocation>
        <location evidence="1">Cell envelope</location>
    </subcellularLocation>
</comment>
<evidence type="ECO:0000256" key="3">
    <source>
        <dbReference type="SAM" id="Coils"/>
    </source>
</evidence>
<name>A0ABP8KM75_9BACT</name>
<dbReference type="Pfam" id="PF25876">
    <property type="entry name" value="HH_MFP_RND"/>
    <property type="match status" value="1"/>
</dbReference>
<dbReference type="Pfam" id="PF25967">
    <property type="entry name" value="RND-MFP_C"/>
    <property type="match status" value="1"/>
</dbReference>
<sequence length="370" mass="40374">MRDYIKQTGLWGLILLLVACGDKKAGQQQGPPPHTPVTAVKASRENAVYYDQFPATVIAVKEVELRPQVAGYITGMHFQEGSRVRRGQKLYSIDQQQYQAAYEQALANLNAAKASLVRAQQDAERYNTLAQQDAVARQLVDNARATLASAQQQVAAAQANVRQVQTTLRYTTINAPFDGTIGISQVRLGAAVTPGQTLLNVISSDNPIAVDINIDEAEIPRFTQLQRRPAAPRDSLFTLQLPNGNLYAYPGSIQTIDRAVDPQTGTLRVRLTFPNPEGQLKAGLNGNVRVKNNTSALPLLIPQKAVTEQMSEYFVYVVGDSSKVTQKKVTLGVRINDKVIVKDGLTEGDLVVTEGTQKIREGGVVKVNQK</sequence>
<gene>
    <name evidence="8" type="ORF">GCM10023187_33890</name>
</gene>
<feature type="domain" description="Multidrug resistance protein MdtA-like C-terminal permuted SH3" evidence="7">
    <location>
        <begin position="299"/>
        <end position="358"/>
    </location>
</feature>
<dbReference type="InterPro" id="IPR058625">
    <property type="entry name" value="MdtA-like_BSH"/>
</dbReference>
<feature type="coiled-coil region" evidence="3">
    <location>
        <begin position="95"/>
        <end position="167"/>
    </location>
</feature>
<protein>
    <submittedName>
        <fullName evidence="8">Efflux RND transporter periplasmic adaptor subunit</fullName>
    </submittedName>
</protein>
<feature type="domain" description="Multidrug resistance protein MdtA-like barrel-sandwich hybrid" evidence="5">
    <location>
        <begin position="62"/>
        <end position="202"/>
    </location>
</feature>
<dbReference type="InterPro" id="IPR058627">
    <property type="entry name" value="MdtA-like_C"/>
</dbReference>
<dbReference type="PANTHER" id="PTHR30158">
    <property type="entry name" value="ACRA/E-RELATED COMPONENT OF DRUG EFFLUX TRANSPORTER"/>
    <property type="match status" value="1"/>
</dbReference>
<dbReference type="SUPFAM" id="SSF111369">
    <property type="entry name" value="HlyD-like secretion proteins"/>
    <property type="match status" value="1"/>
</dbReference>
<keyword evidence="3" id="KW-0175">Coiled coil</keyword>
<comment type="similarity">
    <text evidence="2">Belongs to the membrane fusion protein (MFP) (TC 8.A.1) family.</text>
</comment>
<dbReference type="RefSeq" id="WP_345269039.1">
    <property type="nucleotide sequence ID" value="NZ_BAABHB010000006.1"/>
</dbReference>
<dbReference type="Gene3D" id="2.40.50.100">
    <property type="match status" value="1"/>
</dbReference>
<keyword evidence="9" id="KW-1185">Reference proteome</keyword>
<evidence type="ECO:0000259" key="7">
    <source>
        <dbReference type="Pfam" id="PF25967"/>
    </source>
</evidence>
<dbReference type="InterPro" id="IPR006143">
    <property type="entry name" value="RND_pump_MFP"/>
</dbReference>
<dbReference type="Gene3D" id="2.40.420.20">
    <property type="match status" value="1"/>
</dbReference>
<dbReference type="EMBL" id="BAABHB010000006">
    <property type="protein sequence ID" value="GAA4409920.1"/>
    <property type="molecule type" value="Genomic_DNA"/>
</dbReference>
<reference evidence="9" key="1">
    <citation type="journal article" date="2019" name="Int. J. Syst. Evol. Microbiol.">
        <title>The Global Catalogue of Microorganisms (GCM) 10K type strain sequencing project: providing services to taxonomists for standard genome sequencing and annotation.</title>
        <authorList>
            <consortium name="The Broad Institute Genomics Platform"/>
            <consortium name="The Broad Institute Genome Sequencing Center for Infectious Disease"/>
            <person name="Wu L."/>
            <person name="Ma J."/>
        </authorList>
    </citation>
    <scope>NUCLEOTIDE SEQUENCE [LARGE SCALE GENOMIC DNA]</scope>
    <source>
        <strain evidence="9">JCM 17925</strain>
    </source>
</reference>
<feature type="domain" description="Multidrug resistance protein MdtA-like alpha-helical hairpin" evidence="4">
    <location>
        <begin position="102"/>
        <end position="171"/>
    </location>
</feature>
<organism evidence="8 9">
    <name type="scientific">Nibrella viscosa</name>
    <dbReference type="NCBI Taxonomy" id="1084524"/>
    <lineage>
        <taxon>Bacteria</taxon>
        <taxon>Pseudomonadati</taxon>
        <taxon>Bacteroidota</taxon>
        <taxon>Cytophagia</taxon>
        <taxon>Cytophagales</taxon>
        <taxon>Spirosomataceae</taxon>
        <taxon>Nibrella</taxon>
    </lineage>
</organism>
<evidence type="ECO:0000259" key="4">
    <source>
        <dbReference type="Pfam" id="PF25876"/>
    </source>
</evidence>
<dbReference type="Gene3D" id="2.40.30.170">
    <property type="match status" value="1"/>
</dbReference>
<dbReference type="PROSITE" id="PS51257">
    <property type="entry name" value="PROKAR_LIPOPROTEIN"/>
    <property type="match status" value="1"/>
</dbReference>
<evidence type="ECO:0000313" key="8">
    <source>
        <dbReference type="EMBL" id="GAA4409920.1"/>
    </source>
</evidence>
<dbReference type="Gene3D" id="1.10.287.470">
    <property type="entry name" value="Helix hairpin bin"/>
    <property type="match status" value="1"/>
</dbReference>
<dbReference type="Pfam" id="PF25917">
    <property type="entry name" value="BSH_RND"/>
    <property type="match status" value="1"/>
</dbReference>
<feature type="domain" description="Multidrug resistance protein MdtA-like beta-barrel" evidence="6">
    <location>
        <begin position="207"/>
        <end position="292"/>
    </location>
</feature>
<proteinExistence type="inferred from homology"/>
<dbReference type="Proteomes" id="UP001500936">
    <property type="component" value="Unassembled WGS sequence"/>
</dbReference>
<dbReference type="Pfam" id="PF25944">
    <property type="entry name" value="Beta-barrel_RND"/>
    <property type="match status" value="1"/>
</dbReference>
<evidence type="ECO:0000259" key="5">
    <source>
        <dbReference type="Pfam" id="PF25917"/>
    </source>
</evidence>
<dbReference type="NCBIfam" id="TIGR01730">
    <property type="entry name" value="RND_mfp"/>
    <property type="match status" value="1"/>
</dbReference>
<accession>A0ABP8KM75</accession>
<evidence type="ECO:0000256" key="2">
    <source>
        <dbReference type="ARBA" id="ARBA00009477"/>
    </source>
</evidence>
<evidence type="ECO:0000256" key="1">
    <source>
        <dbReference type="ARBA" id="ARBA00004196"/>
    </source>
</evidence>